<sequence length="272" mass="29685">MHLSVENLTFGYGSKPILKGVRIDGIGAGKVAAIIGPNAAGKSTLFKCLAGILKGTGNIFYDGRPIEAFRREEITKHVTYLPQEGASNAVLTVFEAILLARQFSVSWRVSDDDLVTVSETMEALEIADFALRYLNELSGGQRQMVSIAQALVRNPDVLLMDEPTNSLDLQRQLEVLSIVRKATKAKGMTTLIALHDLNLASRYADQFVVMSDGMVYASGRAESVLTPQMLEDIYGVHAEVSIDSHGQTVVTPMCSARNRIANRRPEYAQLAV</sequence>
<dbReference type="SUPFAM" id="SSF52540">
    <property type="entry name" value="P-loop containing nucleoside triphosphate hydrolases"/>
    <property type="match status" value="1"/>
</dbReference>
<dbReference type="AlphaFoldDB" id="I4EEL5"/>
<name>I4EEL5_9BACT</name>
<dbReference type="CDD" id="cd03214">
    <property type="entry name" value="ABC_Iron-Siderophores_B12_Hemin"/>
    <property type="match status" value="1"/>
</dbReference>
<dbReference type="PANTHER" id="PTHR42794">
    <property type="entry name" value="HEMIN IMPORT ATP-BINDING PROTEIN HMUV"/>
    <property type="match status" value="1"/>
</dbReference>
<reference evidence="5 6" key="1">
    <citation type="journal article" date="2012" name="ISME J.">
        <title>Nitrification expanded: discovery, physiology and genomics of a nitrite-oxidizing bacterium from the phylum Chloroflexi.</title>
        <authorList>
            <person name="Sorokin D.Y."/>
            <person name="Lucker S."/>
            <person name="Vejmelkova D."/>
            <person name="Kostrikina N.A."/>
            <person name="Kleerebezem R."/>
            <person name="Rijpstra W.I."/>
            <person name="Damste J.S."/>
            <person name="Le Paslier D."/>
            <person name="Muyzer G."/>
            <person name="Wagner M."/>
            <person name="van Loosdrecht M.C."/>
            <person name="Daims H."/>
        </authorList>
    </citation>
    <scope>NUCLEOTIDE SEQUENCE [LARGE SCALE GENOMIC DNA]</scope>
    <source>
        <strain evidence="6">none</strain>
    </source>
</reference>
<dbReference type="PROSITE" id="PS00211">
    <property type="entry name" value="ABC_TRANSPORTER_1"/>
    <property type="match status" value="1"/>
</dbReference>
<dbReference type="GO" id="GO:0016887">
    <property type="term" value="F:ATP hydrolysis activity"/>
    <property type="evidence" value="ECO:0007669"/>
    <property type="project" value="InterPro"/>
</dbReference>
<keyword evidence="6" id="KW-1185">Reference proteome</keyword>
<protein>
    <recommendedName>
        <fullName evidence="4">ABC transporter domain-containing protein</fullName>
    </recommendedName>
</protein>
<evidence type="ECO:0000256" key="1">
    <source>
        <dbReference type="ARBA" id="ARBA00022448"/>
    </source>
</evidence>
<proteinExistence type="predicted"/>
<organism evidence="5 6">
    <name type="scientific">Nitrolancea hollandica Lb</name>
    <dbReference type="NCBI Taxonomy" id="1129897"/>
    <lineage>
        <taxon>Bacteria</taxon>
        <taxon>Pseudomonadati</taxon>
        <taxon>Thermomicrobiota</taxon>
        <taxon>Thermomicrobia</taxon>
        <taxon>Sphaerobacterales</taxon>
        <taxon>Sphaerobacterineae</taxon>
        <taxon>Sphaerobacteraceae</taxon>
        <taxon>Nitrolancea</taxon>
    </lineage>
</organism>
<gene>
    <name evidence="5" type="ORF">NITHO_1910002</name>
</gene>
<dbReference type="Proteomes" id="UP000004221">
    <property type="component" value="Unassembled WGS sequence"/>
</dbReference>
<dbReference type="RefSeq" id="WP_008475940.1">
    <property type="nucleotide sequence ID" value="NZ_CAGS01000103.1"/>
</dbReference>
<dbReference type="SMART" id="SM00382">
    <property type="entry name" value="AAA"/>
    <property type="match status" value="1"/>
</dbReference>
<evidence type="ECO:0000259" key="4">
    <source>
        <dbReference type="PROSITE" id="PS50893"/>
    </source>
</evidence>
<dbReference type="GO" id="GO:0005524">
    <property type="term" value="F:ATP binding"/>
    <property type="evidence" value="ECO:0007669"/>
    <property type="project" value="UniProtKB-KW"/>
</dbReference>
<accession>I4EEL5</accession>
<dbReference type="InterPro" id="IPR027417">
    <property type="entry name" value="P-loop_NTPase"/>
</dbReference>
<dbReference type="FunFam" id="3.40.50.300:FF:000134">
    <property type="entry name" value="Iron-enterobactin ABC transporter ATP-binding protein"/>
    <property type="match status" value="1"/>
</dbReference>
<dbReference type="InterPro" id="IPR003439">
    <property type="entry name" value="ABC_transporter-like_ATP-bd"/>
</dbReference>
<keyword evidence="2" id="KW-0547">Nucleotide-binding</keyword>
<dbReference type="PROSITE" id="PS50893">
    <property type="entry name" value="ABC_TRANSPORTER_2"/>
    <property type="match status" value="1"/>
</dbReference>
<comment type="caution">
    <text evidence="5">The sequence shown here is derived from an EMBL/GenBank/DDBJ whole genome shotgun (WGS) entry which is preliminary data.</text>
</comment>
<dbReference type="InterPro" id="IPR003593">
    <property type="entry name" value="AAA+_ATPase"/>
</dbReference>
<keyword evidence="1" id="KW-0813">Transport</keyword>
<keyword evidence="3" id="KW-0067">ATP-binding</keyword>
<dbReference type="PANTHER" id="PTHR42794:SF2">
    <property type="entry name" value="ABC TRANSPORTER ATP-BINDING PROTEIN"/>
    <property type="match status" value="1"/>
</dbReference>
<dbReference type="Pfam" id="PF00005">
    <property type="entry name" value="ABC_tran"/>
    <property type="match status" value="1"/>
</dbReference>
<dbReference type="InterPro" id="IPR017871">
    <property type="entry name" value="ABC_transporter-like_CS"/>
</dbReference>
<evidence type="ECO:0000313" key="5">
    <source>
        <dbReference type="EMBL" id="CCF83127.1"/>
    </source>
</evidence>
<dbReference type="EMBL" id="CAGS01000103">
    <property type="protein sequence ID" value="CCF83127.1"/>
    <property type="molecule type" value="Genomic_DNA"/>
</dbReference>
<evidence type="ECO:0000256" key="2">
    <source>
        <dbReference type="ARBA" id="ARBA00022741"/>
    </source>
</evidence>
<dbReference type="Gene3D" id="3.40.50.300">
    <property type="entry name" value="P-loop containing nucleotide triphosphate hydrolases"/>
    <property type="match status" value="1"/>
</dbReference>
<evidence type="ECO:0000313" key="6">
    <source>
        <dbReference type="Proteomes" id="UP000004221"/>
    </source>
</evidence>
<feature type="domain" description="ABC transporter" evidence="4">
    <location>
        <begin position="3"/>
        <end position="237"/>
    </location>
</feature>
<evidence type="ECO:0000256" key="3">
    <source>
        <dbReference type="ARBA" id="ARBA00022840"/>
    </source>
</evidence>